<accession>A0A8H3F8Z2</accession>
<proteinExistence type="predicted"/>
<comment type="caution">
    <text evidence="1">The sequence shown here is derived from an EMBL/GenBank/DDBJ whole genome shotgun (WGS) entry which is preliminary data.</text>
</comment>
<gene>
    <name evidence="1" type="ORF">HETSPECPRED_004244</name>
</gene>
<dbReference type="EMBL" id="CAJPDS010000025">
    <property type="protein sequence ID" value="CAF9920341.1"/>
    <property type="molecule type" value="Genomic_DNA"/>
</dbReference>
<protein>
    <submittedName>
        <fullName evidence="1">Uncharacterized protein</fullName>
    </submittedName>
</protein>
<evidence type="ECO:0000313" key="2">
    <source>
        <dbReference type="Proteomes" id="UP000664521"/>
    </source>
</evidence>
<dbReference type="AlphaFoldDB" id="A0A8H3F8Z2"/>
<dbReference type="OrthoDB" id="4149149at2759"/>
<reference evidence="1" key="1">
    <citation type="submission" date="2021-03" db="EMBL/GenBank/DDBJ databases">
        <authorList>
            <person name="Tagirdzhanova G."/>
        </authorList>
    </citation>
    <scope>NUCLEOTIDE SEQUENCE</scope>
</reference>
<keyword evidence="2" id="KW-1185">Reference proteome</keyword>
<organism evidence="1 2">
    <name type="scientific">Heterodermia speciosa</name>
    <dbReference type="NCBI Taxonomy" id="116794"/>
    <lineage>
        <taxon>Eukaryota</taxon>
        <taxon>Fungi</taxon>
        <taxon>Dikarya</taxon>
        <taxon>Ascomycota</taxon>
        <taxon>Pezizomycotina</taxon>
        <taxon>Lecanoromycetes</taxon>
        <taxon>OSLEUM clade</taxon>
        <taxon>Lecanoromycetidae</taxon>
        <taxon>Caliciales</taxon>
        <taxon>Physciaceae</taxon>
        <taxon>Heterodermia</taxon>
    </lineage>
</organism>
<evidence type="ECO:0000313" key="1">
    <source>
        <dbReference type="EMBL" id="CAF9920341.1"/>
    </source>
</evidence>
<dbReference type="Proteomes" id="UP000664521">
    <property type="component" value="Unassembled WGS sequence"/>
</dbReference>
<name>A0A8H3F8Z2_9LECA</name>
<sequence>MERRAEPTVQLDIDQSILDYLLYNAIRAFICDFRAGSRGDGAHDRHKSCAGTMVQLVASFLILFRSIHPEEHGTKEIQIRLRLLKFTSLFCSRFTSVPIEPSEWKLKSLRDQGHKLRKASDTLGSLVGAVKYESANPVMQVTHKTNPEGNMTTSFHGSAQPTSLIDSLPSFMALSAAQSALQELPVSDVWMRLAAGFMAHAALEQSLVYQMELTDALEEAFAWRFDPGSIAEEGTDDWAINAMFFGEEGEVVGWSDIRNEHIRAVIPPDGISLEAHAKELLANELPIDALEESLMSFIEGLLNAQPKPLYGQLESGKVDGFSKKEVQAMREVVGID</sequence>